<keyword evidence="4 7" id="KW-0067">ATP-binding</keyword>
<dbReference type="InterPro" id="IPR003439">
    <property type="entry name" value="ABC_transporter-like_ATP-bd"/>
</dbReference>
<evidence type="ECO:0000256" key="2">
    <source>
        <dbReference type="ARBA" id="ARBA00022519"/>
    </source>
</evidence>
<dbReference type="PROSITE" id="PS50893">
    <property type="entry name" value="ABC_TRANSPORTER_2"/>
    <property type="match status" value="1"/>
</dbReference>
<sequence length="234" mass="25397">MSKVIISAQNLLKEYRMGEEIIHAVANVDIDIHDGDYVAITGPSGSGKSTFMNLIGALDSPTQGSLQIDGQELAKMSGDDLATLRNKKIGFVFQQFNLLSRQTALANVKMPLLYNHSPQGDEIERAKECLTMVGLGDRMDHLPTQLSGGQQQRVAIARALVNHPSILLADEPTGALDTKTSEEIMELLNDLNAKGITIILVTHEAEIAVCAKRQIGFRDGSVEFDRLTETGDAP</sequence>
<keyword evidence="1" id="KW-0813">Transport</keyword>
<dbReference type="EMBL" id="CP123872">
    <property type="protein sequence ID" value="WND04088.1"/>
    <property type="molecule type" value="Genomic_DNA"/>
</dbReference>
<dbReference type="RefSeq" id="WP_310799952.1">
    <property type="nucleotide sequence ID" value="NZ_CP123872.1"/>
</dbReference>
<evidence type="ECO:0000313" key="7">
    <source>
        <dbReference type="EMBL" id="WND04088.1"/>
    </source>
</evidence>
<organism evidence="7 8">
    <name type="scientific">Temperatibacter marinus</name>
    <dbReference type="NCBI Taxonomy" id="1456591"/>
    <lineage>
        <taxon>Bacteria</taxon>
        <taxon>Pseudomonadati</taxon>
        <taxon>Pseudomonadota</taxon>
        <taxon>Alphaproteobacteria</taxon>
        <taxon>Kordiimonadales</taxon>
        <taxon>Temperatibacteraceae</taxon>
        <taxon>Temperatibacter</taxon>
    </lineage>
</organism>
<dbReference type="FunFam" id="3.40.50.300:FF:000032">
    <property type="entry name" value="Export ABC transporter ATP-binding protein"/>
    <property type="match status" value="1"/>
</dbReference>
<dbReference type="GO" id="GO:0022857">
    <property type="term" value="F:transmembrane transporter activity"/>
    <property type="evidence" value="ECO:0007669"/>
    <property type="project" value="UniProtKB-ARBA"/>
</dbReference>
<gene>
    <name evidence="7" type="ORF">QGN29_06835</name>
</gene>
<dbReference type="PROSITE" id="PS00211">
    <property type="entry name" value="ABC_TRANSPORTER_1"/>
    <property type="match status" value="1"/>
</dbReference>
<evidence type="ECO:0000256" key="4">
    <source>
        <dbReference type="ARBA" id="ARBA00022840"/>
    </source>
</evidence>
<evidence type="ECO:0000313" key="8">
    <source>
        <dbReference type="Proteomes" id="UP001268683"/>
    </source>
</evidence>
<dbReference type="PANTHER" id="PTHR24220">
    <property type="entry name" value="IMPORT ATP-BINDING PROTEIN"/>
    <property type="match status" value="1"/>
</dbReference>
<comment type="similarity">
    <text evidence="5">Belongs to the ABC transporter superfamily. Macrolide exporter (TC 3.A.1.122) family.</text>
</comment>
<dbReference type="KEGG" id="tmk:QGN29_06835"/>
<dbReference type="Pfam" id="PF00005">
    <property type="entry name" value="ABC_tran"/>
    <property type="match status" value="1"/>
</dbReference>
<keyword evidence="2" id="KW-1003">Cell membrane</keyword>
<dbReference type="AlphaFoldDB" id="A0AA52HBW9"/>
<dbReference type="InterPro" id="IPR015854">
    <property type="entry name" value="ABC_transpr_LolD-like"/>
</dbReference>
<dbReference type="CDD" id="cd03255">
    <property type="entry name" value="ABC_MJ0796_LolCDE_FtsE"/>
    <property type="match status" value="1"/>
</dbReference>
<dbReference type="InterPro" id="IPR027417">
    <property type="entry name" value="P-loop_NTPase"/>
</dbReference>
<dbReference type="GO" id="GO:0005886">
    <property type="term" value="C:plasma membrane"/>
    <property type="evidence" value="ECO:0007669"/>
    <property type="project" value="TreeGrafter"/>
</dbReference>
<dbReference type="GO" id="GO:0016887">
    <property type="term" value="F:ATP hydrolysis activity"/>
    <property type="evidence" value="ECO:0007669"/>
    <property type="project" value="InterPro"/>
</dbReference>
<reference evidence="7" key="1">
    <citation type="submission" date="2023-04" db="EMBL/GenBank/DDBJ databases">
        <title>Complete genome sequence of Temperatibacter marinus.</title>
        <authorList>
            <person name="Rong J.-C."/>
            <person name="Yi M.-L."/>
            <person name="Zhao Q."/>
        </authorList>
    </citation>
    <scope>NUCLEOTIDE SEQUENCE</scope>
    <source>
        <strain evidence="7">NBRC 110045</strain>
    </source>
</reference>
<protein>
    <submittedName>
        <fullName evidence="7">ABC transporter ATP-binding protein</fullName>
    </submittedName>
</protein>
<keyword evidence="2" id="KW-0997">Cell inner membrane</keyword>
<keyword evidence="8" id="KW-1185">Reference proteome</keyword>
<keyword evidence="3" id="KW-0547">Nucleotide-binding</keyword>
<proteinExistence type="inferred from homology"/>
<dbReference type="PANTHER" id="PTHR24220:SF86">
    <property type="entry name" value="ABC TRANSPORTER ABCH.1"/>
    <property type="match status" value="1"/>
</dbReference>
<keyword evidence="2" id="KW-0472">Membrane</keyword>
<dbReference type="GO" id="GO:0098796">
    <property type="term" value="C:membrane protein complex"/>
    <property type="evidence" value="ECO:0007669"/>
    <property type="project" value="UniProtKB-ARBA"/>
</dbReference>
<dbReference type="SMART" id="SM00382">
    <property type="entry name" value="AAA"/>
    <property type="match status" value="1"/>
</dbReference>
<evidence type="ECO:0000259" key="6">
    <source>
        <dbReference type="PROSITE" id="PS50893"/>
    </source>
</evidence>
<evidence type="ECO:0000256" key="5">
    <source>
        <dbReference type="ARBA" id="ARBA00038388"/>
    </source>
</evidence>
<feature type="domain" description="ABC transporter" evidence="6">
    <location>
        <begin position="6"/>
        <end position="233"/>
    </location>
</feature>
<dbReference type="SUPFAM" id="SSF52540">
    <property type="entry name" value="P-loop containing nucleoside triphosphate hydrolases"/>
    <property type="match status" value="1"/>
</dbReference>
<dbReference type="Proteomes" id="UP001268683">
    <property type="component" value="Chromosome"/>
</dbReference>
<accession>A0AA52HBW9</accession>
<evidence type="ECO:0000256" key="3">
    <source>
        <dbReference type="ARBA" id="ARBA00022741"/>
    </source>
</evidence>
<dbReference type="GO" id="GO:0005524">
    <property type="term" value="F:ATP binding"/>
    <property type="evidence" value="ECO:0007669"/>
    <property type="project" value="UniProtKB-KW"/>
</dbReference>
<name>A0AA52HBW9_9PROT</name>
<dbReference type="Gene3D" id="3.40.50.300">
    <property type="entry name" value="P-loop containing nucleotide triphosphate hydrolases"/>
    <property type="match status" value="1"/>
</dbReference>
<evidence type="ECO:0000256" key="1">
    <source>
        <dbReference type="ARBA" id="ARBA00022448"/>
    </source>
</evidence>
<dbReference type="InterPro" id="IPR003593">
    <property type="entry name" value="AAA+_ATPase"/>
</dbReference>
<dbReference type="InterPro" id="IPR017871">
    <property type="entry name" value="ABC_transporter-like_CS"/>
</dbReference>
<dbReference type="InterPro" id="IPR017911">
    <property type="entry name" value="MacB-like_ATP-bd"/>
</dbReference>